<evidence type="ECO:0000313" key="11">
    <source>
        <dbReference type="Proteomes" id="UP000244880"/>
    </source>
</evidence>
<dbReference type="NCBIfam" id="TIGR02435">
    <property type="entry name" value="CobG"/>
    <property type="match status" value="1"/>
</dbReference>
<evidence type="ECO:0000256" key="6">
    <source>
        <dbReference type="ARBA" id="ARBA00023004"/>
    </source>
</evidence>
<dbReference type="Gene3D" id="3.90.480.10">
    <property type="entry name" value="Sulfite Reductase Hemoprotein,Domain 2"/>
    <property type="match status" value="1"/>
</dbReference>
<keyword evidence="5 10" id="KW-0560">Oxidoreductase</keyword>
<feature type="domain" description="Nitrite/sulphite reductase 4Fe-4S" evidence="8">
    <location>
        <begin position="172"/>
        <end position="327"/>
    </location>
</feature>
<keyword evidence="4" id="KW-0479">Metal-binding</keyword>
<dbReference type="PANTHER" id="PTHR32439:SF0">
    <property type="entry name" value="FERREDOXIN--NITRITE REDUCTASE, CHLOROPLASTIC"/>
    <property type="match status" value="1"/>
</dbReference>
<keyword evidence="3" id="KW-0349">Heme</keyword>
<dbReference type="PRINTS" id="PR00397">
    <property type="entry name" value="SIROHAEM"/>
</dbReference>
<dbReference type="NCBIfam" id="NF007126">
    <property type="entry name" value="PRK09567.1"/>
    <property type="match status" value="1"/>
</dbReference>
<evidence type="ECO:0000256" key="5">
    <source>
        <dbReference type="ARBA" id="ARBA00023002"/>
    </source>
</evidence>
<feature type="domain" description="Nitrite/Sulfite reductase ferredoxin-like" evidence="9">
    <location>
        <begin position="103"/>
        <end position="163"/>
    </location>
</feature>
<dbReference type="InterPro" id="IPR005117">
    <property type="entry name" value="NiRdtase/SiRdtase_haem-b_fer"/>
</dbReference>
<protein>
    <submittedName>
        <fullName evidence="10">Sulfite reductase [ferredoxin]</fullName>
        <ecNumber evidence="10">1.8.7.1</ecNumber>
    </submittedName>
</protein>
<dbReference type="SUPFAM" id="SSF56014">
    <property type="entry name" value="Nitrite and sulphite reductase 4Fe-4S domain-like"/>
    <property type="match status" value="2"/>
</dbReference>
<evidence type="ECO:0000259" key="8">
    <source>
        <dbReference type="Pfam" id="PF01077"/>
    </source>
</evidence>
<evidence type="ECO:0000256" key="4">
    <source>
        <dbReference type="ARBA" id="ARBA00022723"/>
    </source>
</evidence>
<dbReference type="InterPro" id="IPR012798">
    <property type="entry name" value="Cbl_synth_CobG-like"/>
</dbReference>
<evidence type="ECO:0000256" key="2">
    <source>
        <dbReference type="ARBA" id="ARBA00022485"/>
    </source>
</evidence>
<evidence type="ECO:0000256" key="1">
    <source>
        <dbReference type="ARBA" id="ARBA00010429"/>
    </source>
</evidence>
<dbReference type="PANTHER" id="PTHR32439">
    <property type="entry name" value="FERREDOXIN--NITRITE REDUCTASE, CHLOROPLASTIC"/>
    <property type="match status" value="1"/>
</dbReference>
<dbReference type="AlphaFoldDB" id="A0A2R8BCL1"/>
<dbReference type="EC" id="1.8.7.1" evidence="10"/>
<dbReference type="Pfam" id="PF03460">
    <property type="entry name" value="NIR_SIR_ferr"/>
    <property type="match status" value="2"/>
</dbReference>
<keyword evidence="11" id="KW-1185">Reference proteome</keyword>
<proteinExistence type="inferred from homology"/>
<dbReference type="InterPro" id="IPR036136">
    <property type="entry name" value="Nit/Sulf_reduc_fer-like_dom_sf"/>
</dbReference>
<dbReference type="SUPFAM" id="SSF55124">
    <property type="entry name" value="Nitrite/Sulfite reductase N-terminal domain-like"/>
    <property type="match status" value="2"/>
</dbReference>
<dbReference type="RefSeq" id="WP_108827914.1">
    <property type="nucleotide sequence ID" value="NZ_OMOR01000001.1"/>
</dbReference>
<evidence type="ECO:0000313" key="10">
    <source>
        <dbReference type="EMBL" id="SPH20753.1"/>
    </source>
</evidence>
<dbReference type="GO" id="GO:0050311">
    <property type="term" value="F:sulfite reductase (ferredoxin) activity"/>
    <property type="evidence" value="ECO:0007669"/>
    <property type="project" value="UniProtKB-EC"/>
</dbReference>
<dbReference type="InterPro" id="IPR006067">
    <property type="entry name" value="NO2/SO3_Rdtase_4Fe4S_dom"/>
</dbReference>
<reference evidence="10 11" key="1">
    <citation type="submission" date="2018-03" db="EMBL/GenBank/DDBJ databases">
        <authorList>
            <person name="Keele B.F."/>
        </authorList>
    </citation>
    <scope>NUCLEOTIDE SEQUENCE [LARGE SCALE GENOMIC DNA]</scope>
    <source>
        <strain evidence="10 11">CECT 8599</strain>
    </source>
</reference>
<name>A0A2R8BCL1_9RHOB</name>
<accession>A0A2R8BCL1</accession>
<dbReference type="EMBL" id="OMOR01000001">
    <property type="protein sequence ID" value="SPH20753.1"/>
    <property type="molecule type" value="Genomic_DNA"/>
</dbReference>
<organism evidence="10 11">
    <name type="scientific">Ascidiaceihabitans donghaensis</name>
    <dbReference type="NCBI Taxonomy" id="1510460"/>
    <lineage>
        <taxon>Bacteria</taxon>
        <taxon>Pseudomonadati</taxon>
        <taxon>Pseudomonadota</taxon>
        <taxon>Alphaproteobacteria</taxon>
        <taxon>Rhodobacterales</taxon>
        <taxon>Paracoccaceae</taxon>
        <taxon>Ascidiaceihabitans</taxon>
    </lineage>
</organism>
<evidence type="ECO:0000256" key="7">
    <source>
        <dbReference type="ARBA" id="ARBA00023014"/>
    </source>
</evidence>
<feature type="domain" description="Nitrite/Sulfite reductase ferredoxin-like" evidence="9">
    <location>
        <begin position="359"/>
        <end position="426"/>
    </location>
</feature>
<dbReference type="Proteomes" id="UP000244880">
    <property type="component" value="Unassembled WGS sequence"/>
</dbReference>
<dbReference type="InterPro" id="IPR045854">
    <property type="entry name" value="NO2/SO3_Rdtase_4Fe4S_sf"/>
</dbReference>
<feature type="domain" description="Nitrite/sulphite reductase 4Fe-4S" evidence="8">
    <location>
        <begin position="440"/>
        <end position="552"/>
    </location>
</feature>
<evidence type="ECO:0000256" key="3">
    <source>
        <dbReference type="ARBA" id="ARBA00022617"/>
    </source>
</evidence>
<comment type="similarity">
    <text evidence="1">Belongs to the nitrite and sulfite reductase 4Fe-4S domain family.</text>
</comment>
<sequence>MRGDLVTEQTDNGFTQDQIACLMSALTKLDLTAPSGGKTPAEHVYGTPLEDLCKEEIAKYKLHPLDIWDRLEHWTARNEIATGLDQFLLRHLGFFNVEPASRGYMIRLRLPACQMRGDQMQAVAEIADTYGPGHAHVTTRGNLQVREIAPKDVLKVMDALTEAGLSCQGSGADSARNLTTSPTAGFDPVELINLAPHTRRLSNLILNKRDLRALPRKFNISFDNGGSISALSDSNDIAFQAVKVGNDAPVDPGIYCRIGLGGISGHRDLTRETGMVCTPDQTVMAGFAMLMVFVEHADRTNRKRARLKYLLDAKGLEWFIEATQAKLAEIDAGFQLTALNPTHDLPRPPVDRHAHIGVHPQSDARCEYAGIALEMGRLSCDQMRSLGRIAMVHGRNDIRLTVWQNVLIPHLKAGQIDQVKQDLHAVGLGTSATAFAAGAVACTGKTACKLGLAHTKEDGTALVRHLENRFTLDTPINIHLTGCPNSCAQHYIGDIGLVGATTTEGETGYHVVVGGGSDHDKGIGRALCGPVPHTQLNDVIAQVVGSYLDRREGQETFLSFVRRLPDADLATLCDTSF</sequence>
<evidence type="ECO:0000259" key="9">
    <source>
        <dbReference type="Pfam" id="PF03460"/>
    </source>
</evidence>
<dbReference type="InterPro" id="IPR051329">
    <property type="entry name" value="NIR_SIR_4Fe-4S"/>
</dbReference>
<dbReference type="PROSITE" id="PS00365">
    <property type="entry name" value="NIR_SIR"/>
    <property type="match status" value="1"/>
</dbReference>
<gene>
    <name evidence="10" type="primary">sir_1</name>
    <name evidence="10" type="ORF">ASD8599_01494</name>
</gene>
<keyword evidence="7" id="KW-0411">Iron-sulfur</keyword>
<dbReference type="Pfam" id="PF01077">
    <property type="entry name" value="NIR_SIR"/>
    <property type="match status" value="2"/>
</dbReference>
<keyword evidence="2" id="KW-0004">4Fe-4S</keyword>
<dbReference type="Gene3D" id="3.30.413.10">
    <property type="entry name" value="Sulfite Reductase Hemoprotein, domain 1"/>
    <property type="match status" value="2"/>
</dbReference>
<dbReference type="InterPro" id="IPR006066">
    <property type="entry name" value="NO2/SO3_Rdtase_FeS/sirohaem_BS"/>
</dbReference>
<keyword evidence="6" id="KW-0408">Iron</keyword>
<dbReference type="GO" id="GO:0020037">
    <property type="term" value="F:heme binding"/>
    <property type="evidence" value="ECO:0007669"/>
    <property type="project" value="InterPro"/>
</dbReference>
<dbReference type="GO" id="GO:0051539">
    <property type="term" value="F:4 iron, 4 sulfur cluster binding"/>
    <property type="evidence" value="ECO:0007669"/>
    <property type="project" value="UniProtKB-KW"/>
</dbReference>
<dbReference type="GO" id="GO:0046872">
    <property type="term" value="F:metal ion binding"/>
    <property type="evidence" value="ECO:0007669"/>
    <property type="project" value="UniProtKB-KW"/>
</dbReference>